<feature type="signal peptide" evidence="2">
    <location>
        <begin position="1"/>
        <end position="23"/>
    </location>
</feature>
<keyword evidence="1" id="KW-0472">Membrane</keyword>
<organism evidence="3 4">
    <name type="scientific">Steinernema glaseri</name>
    <dbReference type="NCBI Taxonomy" id="37863"/>
    <lineage>
        <taxon>Eukaryota</taxon>
        <taxon>Metazoa</taxon>
        <taxon>Ecdysozoa</taxon>
        <taxon>Nematoda</taxon>
        <taxon>Chromadorea</taxon>
        <taxon>Rhabditida</taxon>
        <taxon>Tylenchina</taxon>
        <taxon>Panagrolaimomorpha</taxon>
        <taxon>Strongyloidoidea</taxon>
        <taxon>Steinernematidae</taxon>
        <taxon>Steinernema</taxon>
    </lineage>
</organism>
<feature type="chain" id="PRO_5009313175" evidence="2">
    <location>
        <begin position="24"/>
        <end position="166"/>
    </location>
</feature>
<dbReference type="Gene3D" id="1.20.58.390">
    <property type="entry name" value="Neurotransmitter-gated ion-channel transmembrane domain"/>
    <property type="match status" value="1"/>
</dbReference>
<dbReference type="AlphaFoldDB" id="A0A1I7ZAD7"/>
<keyword evidence="1" id="KW-1133">Transmembrane helix</keyword>
<accession>A0A1I7ZAD7</accession>
<protein>
    <submittedName>
        <fullName evidence="4">Endoplasmic reticulum transmembrane protein</fullName>
    </submittedName>
</protein>
<evidence type="ECO:0000313" key="4">
    <source>
        <dbReference type="WBParaSite" id="L893_g24419.t1"/>
    </source>
</evidence>
<evidence type="ECO:0000256" key="1">
    <source>
        <dbReference type="SAM" id="Phobius"/>
    </source>
</evidence>
<reference evidence="4" key="1">
    <citation type="submission" date="2016-11" db="UniProtKB">
        <authorList>
            <consortium name="WormBaseParasite"/>
        </authorList>
    </citation>
    <scope>IDENTIFICATION</scope>
</reference>
<evidence type="ECO:0000313" key="3">
    <source>
        <dbReference type="Proteomes" id="UP000095287"/>
    </source>
</evidence>
<evidence type="ECO:0000256" key="2">
    <source>
        <dbReference type="SAM" id="SignalP"/>
    </source>
</evidence>
<proteinExistence type="predicted"/>
<keyword evidence="1" id="KW-0812">Transmembrane</keyword>
<sequence length="166" mass="19125">MLASSYFRIFLLGTLSSVLRVWSQNVTTTTKAANDEQTPSEQWPYLFYYLTAAFFAVFSPSEMLAPSYFRIFLLGTFSLVLRVWSQNVTTTTSTTTTKAAKDERTPSSSEQWPYLFYYLTAAFFAVSFYAVMAVITYRTVRETRKHQMIEALKMRARKTVVEQKGD</sequence>
<feature type="transmembrane region" description="Helical" evidence="1">
    <location>
        <begin position="42"/>
        <end position="60"/>
    </location>
</feature>
<feature type="transmembrane region" description="Helical" evidence="1">
    <location>
        <begin position="115"/>
        <end position="137"/>
    </location>
</feature>
<dbReference type="WBParaSite" id="L893_g24419.t1">
    <property type="protein sequence ID" value="L893_g24419.t1"/>
    <property type="gene ID" value="L893_g24419"/>
</dbReference>
<keyword evidence="3" id="KW-1185">Reference proteome</keyword>
<dbReference type="InterPro" id="IPR038050">
    <property type="entry name" value="Neuro_actylchol_rec"/>
</dbReference>
<dbReference type="Proteomes" id="UP000095287">
    <property type="component" value="Unplaced"/>
</dbReference>
<name>A0A1I7ZAD7_9BILA</name>
<keyword evidence="2" id="KW-0732">Signal</keyword>